<keyword evidence="6" id="KW-0269">Exonuclease</keyword>
<feature type="domain" description="Metallo-beta-lactamase" evidence="8">
    <location>
        <begin position="18"/>
        <end position="192"/>
    </location>
</feature>
<evidence type="ECO:0000256" key="6">
    <source>
        <dbReference type="ARBA" id="ARBA00022839"/>
    </source>
</evidence>
<dbReference type="InterPro" id="IPR004613">
    <property type="entry name" value="RNase_J"/>
</dbReference>
<reference evidence="9" key="1">
    <citation type="submission" date="2018-04" db="EMBL/GenBank/DDBJ databases">
        <title>Draft genome sequence of the Candidatus Spirobacillus cienkowskii, a pathogen of freshwater Daphnia species, reconstructed from hemolymph metagenomic reads.</title>
        <authorList>
            <person name="Bresciani L."/>
            <person name="Lemos L.N."/>
            <person name="Wale N."/>
            <person name="Lin J.Y."/>
            <person name="Fernandes G.R."/>
            <person name="Duffy M.A."/>
            <person name="Rodrigues J.M."/>
        </authorList>
    </citation>
    <scope>NUCLEOTIDE SEQUENCE [LARGE SCALE GENOMIC DNA]</scope>
    <source>
        <strain evidence="9">Binning01</strain>
    </source>
</reference>
<keyword evidence="2" id="KW-0540">Nuclease</keyword>
<dbReference type="Gene3D" id="3.60.15.10">
    <property type="entry name" value="Ribonuclease Z/Hydroxyacylglutathione hydrolase-like"/>
    <property type="match status" value="1"/>
</dbReference>
<sequence>MDSSSLKLIPLGGCGEIGMNMTILCVMDRYFFIDAGSLFPDSSLIGVNLILPDTTYIDEQQIQPDAWLITHGHEDHIGALPYLFKKYPAPIYGTQFTIELIKSKFQEFQINDAIFNTWNFFETIFFRNMKVTIFQVNHSIADASGLFFETTFGNILHMGDFRIDYHPPEKSSTHENLEKIIKNKKVTLMMSDSTNSFQTGQDLSESDITSSLVNYLTNEKGMIVLATFSSNIWRLQSIFDAAYLTGRKIVLFGRSLLRNTEIANRLGLLNFSNNTIIDLNNIKDYPRHEICIICTGSQGESFSGLHRLAWDNVVDVKVNAHDTIIFSSRVIPGNEKAIESLVTQFTRKECTVITSKDNNSIHVSGHGYQEDLIKCIKIAKPKFFLPIHGTYRHLKKHRELAMSCGIRSENALLAENGDIISIGLHNTSINERVKFGREYVCPGGIFSQNSQIYKERVLLATTGIAAISLVFEQKNYELLGIPTVTLKGVPLRPEELINKIELILHNAIEAISKRKTLTDELLQEEMRIGVRKYIEKRLNYKTNVIILITRI</sequence>
<evidence type="ECO:0000256" key="1">
    <source>
        <dbReference type="ARBA" id="ARBA00022490"/>
    </source>
</evidence>
<dbReference type="PANTHER" id="PTHR43694">
    <property type="entry name" value="RIBONUCLEASE J"/>
    <property type="match status" value="1"/>
</dbReference>
<dbReference type="GO" id="GO:0046872">
    <property type="term" value="F:metal ion binding"/>
    <property type="evidence" value="ECO:0007669"/>
    <property type="project" value="UniProtKB-KW"/>
</dbReference>
<organism evidence="9 10">
    <name type="scientific">Spirobacillus cienkowskii</name>
    <dbReference type="NCBI Taxonomy" id="495820"/>
    <lineage>
        <taxon>Bacteria</taxon>
        <taxon>Pseudomonadati</taxon>
        <taxon>Bdellovibrionota</taxon>
        <taxon>Oligoflexia</taxon>
        <taxon>Silvanigrellales</taxon>
        <taxon>Spirobacillus</taxon>
    </lineage>
</organism>
<dbReference type="EMBL" id="QOVW01000006">
    <property type="protein sequence ID" value="RDB37165.1"/>
    <property type="molecule type" value="Genomic_DNA"/>
</dbReference>
<keyword evidence="7" id="KW-0694">RNA-binding</keyword>
<evidence type="ECO:0000256" key="7">
    <source>
        <dbReference type="ARBA" id="ARBA00022884"/>
    </source>
</evidence>
<dbReference type="InterPro" id="IPR055132">
    <property type="entry name" value="RNase_J_b_CASP"/>
</dbReference>
<dbReference type="InterPro" id="IPR041636">
    <property type="entry name" value="RNase_J_C"/>
</dbReference>
<dbReference type="InterPro" id="IPR011108">
    <property type="entry name" value="RMMBL"/>
</dbReference>
<evidence type="ECO:0000256" key="2">
    <source>
        <dbReference type="ARBA" id="ARBA00022722"/>
    </source>
</evidence>
<dbReference type="GO" id="GO:0004527">
    <property type="term" value="F:exonuclease activity"/>
    <property type="evidence" value="ECO:0007669"/>
    <property type="project" value="UniProtKB-KW"/>
</dbReference>
<dbReference type="InterPro" id="IPR042173">
    <property type="entry name" value="RNase_J_2"/>
</dbReference>
<dbReference type="SMART" id="SM00849">
    <property type="entry name" value="Lactamase_B"/>
    <property type="match status" value="1"/>
</dbReference>
<dbReference type="NCBIfam" id="TIGR00649">
    <property type="entry name" value="MG423"/>
    <property type="match status" value="1"/>
</dbReference>
<accession>A0A369KWS7</accession>
<keyword evidence="1" id="KW-0963">Cytoplasm</keyword>
<dbReference type="CDD" id="cd07714">
    <property type="entry name" value="RNaseJ_MBL-fold"/>
    <property type="match status" value="1"/>
</dbReference>
<dbReference type="AlphaFoldDB" id="A0A369KWS7"/>
<evidence type="ECO:0000256" key="5">
    <source>
        <dbReference type="ARBA" id="ARBA00022833"/>
    </source>
</evidence>
<keyword evidence="3" id="KW-0479">Metal-binding</keyword>
<gene>
    <name evidence="9" type="ORF">DCC88_01365</name>
</gene>
<keyword evidence="4" id="KW-0378">Hydrolase</keyword>
<name>A0A369KWS7_9BACT</name>
<evidence type="ECO:0000313" key="9">
    <source>
        <dbReference type="EMBL" id="RDB37165.1"/>
    </source>
</evidence>
<dbReference type="Gene3D" id="3.40.50.10710">
    <property type="entry name" value="Metallo-hydrolase/oxidoreductase"/>
    <property type="match status" value="1"/>
</dbReference>
<evidence type="ECO:0000313" key="10">
    <source>
        <dbReference type="Proteomes" id="UP000253934"/>
    </source>
</evidence>
<dbReference type="PANTHER" id="PTHR43694:SF1">
    <property type="entry name" value="RIBONUCLEASE J"/>
    <property type="match status" value="1"/>
</dbReference>
<dbReference type="GO" id="GO:0003723">
    <property type="term" value="F:RNA binding"/>
    <property type="evidence" value="ECO:0007669"/>
    <property type="project" value="UniProtKB-KW"/>
</dbReference>
<dbReference type="Pfam" id="PF17770">
    <property type="entry name" value="RNase_J_C"/>
    <property type="match status" value="1"/>
</dbReference>
<dbReference type="Pfam" id="PF07521">
    <property type="entry name" value="RMMBL"/>
    <property type="match status" value="1"/>
</dbReference>
<comment type="caution">
    <text evidence="9">The sequence shown here is derived from an EMBL/GenBank/DDBJ whole genome shotgun (WGS) entry which is preliminary data.</text>
</comment>
<evidence type="ECO:0000259" key="8">
    <source>
        <dbReference type="SMART" id="SM00849"/>
    </source>
</evidence>
<evidence type="ECO:0000256" key="4">
    <source>
        <dbReference type="ARBA" id="ARBA00022801"/>
    </source>
</evidence>
<dbReference type="InterPro" id="IPR036866">
    <property type="entry name" value="RibonucZ/Hydroxyglut_hydro"/>
</dbReference>
<dbReference type="Proteomes" id="UP000253934">
    <property type="component" value="Unassembled WGS sequence"/>
</dbReference>
<keyword evidence="5" id="KW-0862">Zinc</keyword>
<dbReference type="Pfam" id="PF22505">
    <property type="entry name" value="RNase_J_b_CASP"/>
    <property type="match status" value="1"/>
</dbReference>
<dbReference type="SUPFAM" id="SSF56281">
    <property type="entry name" value="Metallo-hydrolase/oxidoreductase"/>
    <property type="match status" value="1"/>
</dbReference>
<protein>
    <submittedName>
        <fullName evidence="9">Ribonuclease J</fullName>
    </submittedName>
</protein>
<dbReference type="Pfam" id="PF00753">
    <property type="entry name" value="Lactamase_B"/>
    <property type="match status" value="1"/>
</dbReference>
<keyword evidence="10" id="KW-1185">Reference proteome</keyword>
<dbReference type="Gene3D" id="3.10.20.580">
    <property type="match status" value="1"/>
</dbReference>
<proteinExistence type="predicted"/>
<evidence type="ECO:0000256" key="3">
    <source>
        <dbReference type="ARBA" id="ARBA00022723"/>
    </source>
</evidence>
<dbReference type="InterPro" id="IPR001279">
    <property type="entry name" value="Metallo-B-lactamas"/>
</dbReference>